<proteinExistence type="predicted"/>
<reference evidence="1" key="1">
    <citation type="submission" date="2022-03" db="EMBL/GenBank/DDBJ databases">
        <authorList>
            <person name="Sayadi A."/>
        </authorList>
    </citation>
    <scope>NUCLEOTIDE SEQUENCE</scope>
</reference>
<evidence type="ECO:0000313" key="2">
    <source>
        <dbReference type="Proteomes" id="UP001152888"/>
    </source>
</evidence>
<dbReference type="AlphaFoldDB" id="A0A9P0PYB9"/>
<sequence length="26" mass="3060">MCRYATGVYRASAFLRRAWTDGCYKL</sequence>
<organism evidence="1 2">
    <name type="scientific">Acanthoscelides obtectus</name>
    <name type="common">Bean weevil</name>
    <name type="synonym">Bruchus obtectus</name>
    <dbReference type="NCBI Taxonomy" id="200917"/>
    <lineage>
        <taxon>Eukaryota</taxon>
        <taxon>Metazoa</taxon>
        <taxon>Ecdysozoa</taxon>
        <taxon>Arthropoda</taxon>
        <taxon>Hexapoda</taxon>
        <taxon>Insecta</taxon>
        <taxon>Pterygota</taxon>
        <taxon>Neoptera</taxon>
        <taxon>Endopterygota</taxon>
        <taxon>Coleoptera</taxon>
        <taxon>Polyphaga</taxon>
        <taxon>Cucujiformia</taxon>
        <taxon>Chrysomeloidea</taxon>
        <taxon>Chrysomelidae</taxon>
        <taxon>Bruchinae</taxon>
        <taxon>Bruchini</taxon>
        <taxon>Acanthoscelides</taxon>
    </lineage>
</organism>
<comment type="caution">
    <text evidence="1">The sequence shown here is derived from an EMBL/GenBank/DDBJ whole genome shotgun (WGS) entry which is preliminary data.</text>
</comment>
<protein>
    <submittedName>
        <fullName evidence="1">Uncharacterized protein</fullName>
    </submittedName>
</protein>
<evidence type="ECO:0000313" key="1">
    <source>
        <dbReference type="EMBL" id="CAH1998491.1"/>
    </source>
</evidence>
<gene>
    <name evidence="1" type="ORF">ACAOBT_LOCUS24420</name>
</gene>
<accession>A0A9P0PYB9</accession>
<dbReference type="EMBL" id="CAKOFQ010007332">
    <property type="protein sequence ID" value="CAH1998491.1"/>
    <property type="molecule type" value="Genomic_DNA"/>
</dbReference>
<dbReference type="Proteomes" id="UP001152888">
    <property type="component" value="Unassembled WGS sequence"/>
</dbReference>
<name>A0A9P0PYB9_ACAOB</name>
<keyword evidence="2" id="KW-1185">Reference proteome</keyword>